<dbReference type="Gene3D" id="3.90.1480.20">
    <property type="entry name" value="Glycosyl transferase family 29"/>
    <property type="match status" value="1"/>
</dbReference>
<name>A0A4R2CGT9_SHIGR</name>
<evidence type="ECO:0000256" key="1">
    <source>
        <dbReference type="SAM" id="MobiDB-lite"/>
    </source>
</evidence>
<feature type="region of interest" description="Disordered" evidence="1">
    <location>
        <begin position="201"/>
        <end position="230"/>
    </location>
</feature>
<comment type="caution">
    <text evidence="2">The sequence shown here is derived from an EMBL/GenBank/DDBJ whole genome shotgun (WGS) entry which is preliminary data.</text>
</comment>
<accession>A0A4R2CGT9</accession>
<protein>
    <recommendedName>
        <fullName evidence="4">Urease operon accessory protein</fullName>
    </recommendedName>
</protein>
<evidence type="ECO:0008006" key="4">
    <source>
        <dbReference type="Google" id="ProtNLM"/>
    </source>
</evidence>
<dbReference type="AlphaFoldDB" id="A0A4R2CGT9"/>
<organism evidence="2 3">
    <name type="scientific">Shinella granuli</name>
    <dbReference type="NCBI Taxonomy" id="323621"/>
    <lineage>
        <taxon>Bacteria</taxon>
        <taxon>Pseudomonadati</taxon>
        <taxon>Pseudomonadota</taxon>
        <taxon>Alphaproteobacteria</taxon>
        <taxon>Hyphomicrobiales</taxon>
        <taxon>Rhizobiaceae</taxon>
        <taxon>Shinella</taxon>
    </lineage>
</organism>
<dbReference type="Proteomes" id="UP000295351">
    <property type="component" value="Unassembled WGS sequence"/>
</dbReference>
<evidence type="ECO:0000313" key="2">
    <source>
        <dbReference type="EMBL" id="TCN39435.1"/>
    </source>
</evidence>
<feature type="compositionally biased region" description="Polar residues" evidence="1">
    <location>
        <begin position="221"/>
        <end position="230"/>
    </location>
</feature>
<dbReference type="InterPro" id="IPR038578">
    <property type="entry name" value="GT29-like_sf"/>
</dbReference>
<evidence type="ECO:0000313" key="3">
    <source>
        <dbReference type="Proteomes" id="UP000295351"/>
    </source>
</evidence>
<proteinExistence type="predicted"/>
<dbReference type="EMBL" id="SLVX01000017">
    <property type="protein sequence ID" value="TCN39435.1"/>
    <property type="molecule type" value="Genomic_DNA"/>
</dbReference>
<sequence>MSRRIAIVGNGPVPEGLAETIDAADVVIRFNDCRSMGRGGERTDIVAVCNTGRPALAMLGGGRWKTSAAVRQAREIWCVRTAEMFAAMRPALAESHPDLDDFCDDYTLGFETFARATGRRLAVIPAAVHHALDAALAAFDPPPYVVPSSGLIVIAHVFDSVAKAGERVSIAGFGHEGWQWHPFAAERRWVDAQVAAGRLDRLEHSRRRSDAAPAGKAPDHMNTTPVSRGS</sequence>
<gene>
    <name evidence="2" type="ORF">EV665_11763</name>
</gene>
<keyword evidence="3" id="KW-1185">Reference proteome</keyword>
<reference evidence="2 3" key="1">
    <citation type="submission" date="2019-03" db="EMBL/GenBank/DDBJ databases">
        <title>Genomic Encyclopedia of Type Strains, Phase IV (KMG-IV): sequencing the most valuable type-strain genomes for metagenomic binning, comparative biology and taxonomic classification.</title>
        <authorList>
            <person name="Goeker M."/>
        </authorList>
    </citation>
    <scope>NUCLEOTIDE SEQUENCE [LARGE SCALE GENOMIC DNA]</scope>
    <source>
        <strain evidence="2 3">DSM 18401</strain>
    </source>
</reference>